<dbReference type="SUPFAM" id="SSF51161">
    <property type="entry name" value="Trimeric LpxA-like enzymes"/>
    <property type="match status" value="1"/>
</dbReference>
<dbReference type="Proteomes" id="UP000677537">
    <property type="component" value="Unassembled WGS sequence"/>
</dbReference>
<keyword evidence="3" id="KW-0677">Repeat</keyword>
<reference evidence="4" key="1">
    <citation type="submission" date="2021-03" db="EMBL/GenBank/DDBJ databases">
        <authorList>
            <person name="So Y."/>
        </authorList>
    </citation>
    <scope>NUCLEOTIDE SEQUENCE</scope>
    <source>
        <strain evidence="4">SG15</strain>
    </source>
</reference>
<evidence type="ECO:0000313" key="4">
    <source>
        <dbReference type="EMBL" id="MBP0491845.1"/>
    </source>
</evidence>
<sequence>MGAFSYSHSPLSNWMRIGRYCSIASKLEIMGTAHPLDRVSTSPFTYQAFDSHPHLTAFARANRPGFRPQQSFAKGAMGVVLENDVWIGQAVLLRRGVRIGTGAVVAAGAVVVKDVPPYAIVGGNPARVIRFRFDPDTAGRLLESRWWDYAFTDFENFDVTAPAAFAEAVITAARDGRIQPFSPRPFRPAAPDEAV</sequence>
<dbReference type="PANTHER" id="PTHR43300">
    <property type="entry name" value="ACETYLTRANSFERASE"/>
    <property type="match status" value="1"/>
</dbReference>
<evidence type="ECO:0000313" key="5">
    <source>
        <dbReference type="Proteomes" id="UP000677537"/>
    </source>
</evidence>
<dbReference type="GO" id="GO:0016740">
    <property type="term" value="F:transferase activity"/>
    <property type="evidence" value="ECO:0007669"/>
    <property type="project" value="UniProtKB-KW"/>
</dbReference>
<evidence type="ECO:0000256" key="1">
    <source>
        <dbReference type="ARBA" id="ARBA00007274"/>
    </source>
</evidence>
<dbReference type="PANTHER" id="PTHR43300:SF11">
    <property type="entry name" value="ACETYLTRANSFERASE RV3034C-RELATED"/>
    <property type="match status" value="1"/>
</dbReference>
<accession>A0A940S4C1</accession>
<name>A0A940S4C1_9PROT</name>
<gene>
    <name evidence="4" type="ORF">J5Y10_03535</name>
</gene>
<dbReference type="CDD" id="cd03349">
    <property type="entry name" value="LbH_XAT"/>
    <property type="match status" value="1"/>
</dbReference>
<dbReference type="EMBL" id="JAGIZA010000002">
    <property type="protein sequence ID" value="MBP0491845.1"/>
    <property type="molecule type" value="Genomic_DNA"/>
</dbReference>
<dbReference type="InterPro" id="IPR050179">
    <property type="entry name" value="Trans_hexapeptide_repeat"/>
</dbReference>
<comment type="similarity">
    <text evidence="1">Belongs to the transferase hexapeptide repeat family.</text>
</comment>
<protein>
    <submittedName>
        <fullName evidence="4">CatB-related O-acetyltransferase</fullName>
    </submittedName>
</protein>
<dbReference type="PROSITE" id="PS00101">
    <property type="entry name" value="HEXAPEP_TRANSFERASES"/>
    <property type="match status" value="1"/>
</dbReference>
<keyword evidence="2" id="KW-0808">Transferase</keyword>
<dbReference type="InterPro" id="IPR018357">
    <property type="entry name" value="Hexapep_transf_CS"/>
</dbReference>
<proteinExistence type="inferred from homology"/>
<dbReference type="InterPro" id="IPR011004">
    <property type="entry name" value="Trimer_LpxA-like_sf"/>
</dbReference>
<evidence type="ECO:0000256" key="3">
    <source>
        <dbReference type="ARBA" id="ARBA00022737"/>
    </source>
</evidence>
<dbReference type="AlphaFoldDB" id="A0A940S4C1"/>
<keyword evidence="5" id="KW-1185">Reference proteome</keyword>
<evidence type="ECO:0000256" key="2">
    <source>
        <dbReference type="ARBA" id="ARBA00022679"/>
    </source>
</evidence>
<organism evidence="4 5">
    <name type="scientific">Roseomonas indoligenes</name>
    <dbReference type="NCBI Taxonomy" id="2820811"/>
    <lineage>
        <taxon>Bacteria</taxon>
        <taxon>Pseudomonadati</taxon>
        <taxon>Pseudomonadota</taxon>
        <taxon>Alphaproteobacteria</taxon>
        <taxon>Acetobacterales</taxon>
        <taxon>Roseomonadaceae</taxon>
        <taxon>Roseomonas</taxon>
    </lineage>
</organism>
<dbReference type="Gene3D" id="2.160.10.10">
    <property type="entry name" value="Hexapeptide repeat proteins"/>
    <property type="match status" value="1"/>
</dbReference>
<comment type="caution">
    <text evidence="4">The sequence shown here is derived from an EMBL/GenBank/DDBJ whole genome shotgun (WGS) entry which is preliminary data.</text>
</comment>